<evidence type="ECO:0000259" key="2">
    <source>
        <dbReference type="Pfam" id="PF22891"/>
    </source>
</evidence>
<gene>
    <name evidence="3" type="ORF">EJD97_012779</name>
</gene>
<accession>A0A6N2BF05</accession>
<reference evidence="3" key="1">
    <citation type="submission" date="2019-05" db="EMBL/GenBank/DDBJ databases">
        <title>The de novo reference genome and transcriptome assemblies of the wild tomato species Solanum chilense.</title>
        <authorList>
            <person name="Stam R."/>
            <person name="Nosenko T."/>
            <person name="Hoerger A.C."/>
            <person name="Stephan W."/>
            <person name="Seidel M.A."/>
            <person name="Kuhn J.M.M."/>
            <person name="Haberer G."/>
            <person name="Tellier A."/>
        </authorList>
    </citation>
    <scope>NUCLEOTIDE SEQUENCE</scope>
    <source>
        <tissue evidence="3">Mature leaves</tissue>
    </source>
</reference>
<dbReference type="Pfam" id="PF22891">
    <property type="entry name" value="KH_PNO1_2nd"/>
    <property type="match status" value="1"/>
</dbReference>
<dbReference type="PANTHER" id="PTHR12826:SF13">
    <property type="entry name" value="RNA-BINDING PROTEIN PNO1"/>
    <property type="match status" value="1"/>
</dbReference>
<sequence>MLRGEHLFRAIGKFSGKGGKTKFAIENGTKTRMVIADSKIHMLGLFLNIKFARDSLCSLIMGSPTGKVYFKLRVVTVGPRCFNFIL</sequence>
<dbReference type="GO" id="GO:0005634">
    <property type="term" value="C:nucleus"/>
    <property type="evidence" value="ECO:0007669"/>
    <property type="project" value="TreeGrafter"/>
</dbReference>
<dbReference type="SUPFAM" id="SSF54791">
    <property type="entry name" value="Eukaryotic type KH-domain (KH-domain type I)"/>
    <property type="match status" value="1"/>
</dbReference>
<dbReference type="GO" id="GO:0003723">
    <property type="term" value="F:RNA binding"/>
    <property type="evidence" value="ECO:0007669"/>
    <property type="project" value="UniProtKB-KW"/>
</dbReference>
<evidence type="ECO:0000313" key="3">
    <source>
        <dbReference type="EMBL" id="TMW92628.1"/>
    </source>
</evidence>
<dbReference type="InterPro" id="IPR036612">
    <property type="entry name" value="KH_dom_type_1_sf"/>
</dbReference>
<comment type="caution">
    <text evidence="3">The sequence shown here is derived from an EMBL/GenBank/DDBJ whole genome shotgun (WGS) entry which is preliminary data.</text>
</comment>
<dbReference type="Gene3D" id="3.30.1370.10">
    <property type="entry name" value="K Homology domain, type 1"/>
    <property type="match status" value="1"/>
</dbReference>
<feature type="domain" description="PNO1 second type I KH" evidence="2">
    <location>
        <begin position="4"/>
        <end position="74"/>
    </location>
</feature>
<keyword evidence="1" id="KW-0694">RNA-binding</keyword>
<dbReference type="PANTHER" id="PTHR12826">
    <property type="entry name" value="RIBONUCLEASE Y"/>
    <property type="match status" value="1"/>
</dbReference>
<organism evidence="3">
    <name type="scientific">Solanum chilense</name>
    <name type="common">Tomato</name>
    <name type="synonym">Lycopersicon chilense</name>
    <dbReference type="NCBI Taxonomy" id="4083"/>
    <lineage>
        <taxon>Eukaryota</taxon>
        <taxon>Viridiplantae</taxon>
        <taxon>Streptophyta</taxon>
        <taxon>Embryophyta</taxon>
        <taxon>Tracheophyta</taxon>
        <taxon>Spermatophyta</taxon>
        <taxon>Magnoliopsida</taxon>
        <taxon>eudicotyledons</taxon>
        <taxon>Gunneridae</taxon>
        <taxon>Pentapetalae</taxon>
        <taxon>asterids</taxon>
        <taxon>lamiids</taxon>
        <taxon>Solanales</taxon>
        <taxon>Solanaceae</taxon>
        <taxon>Solanoideae</taxon>
        <taxon>Solaneae</taxon>
        <taxon>Solanum</taxon>
        <taxon>Solanum subgen. Lycopersicon</taxon>
    </lineage>
</organism>
<protein>
    <recommendedName>
        <fullName evidence="2">PNO1 second type I KH domain-containing protein</fullName>
    </recommendedName>
</protein>
<evidence type="ECO:0000256" key="1">
    <source>
        <dbReference type="ARBA" id="ARBA00022884"/>
    </source>
</evidence>
<dbReference type="EMBL" id="RXGB01003260">
    <property type="protein sequence ID" value="TMW92628.1"/>
    <property type="molecule type" value="Genomic_DNA"/>
</dbReference>
<proteinExistence type="predicted"/>
<dbReference type="AlphaFoldDB" id="A0A6N2BF05"/>
<name>A0A6N2BF05_SOLCI</name>
<dbReference type="InterPro" id="IPR055211">
    <property type="entry name" value="KH_PNO1_2nd"/>
</dbReference>